<keyword evidence="6" id="KW-0408">Iron</keyword>
<evidence type="ECO:0000313" key="12">
    <source>
        <dbReference type="Proteomes" id="UP000001876"/>
    </source>
</evidence>
<reference evidence="11 12" key="1">
    <citation type="journal article" date="2009" name="Science">
        <title>Green evolution and dynamic adaptations revealed by genomes of the marine picoeukaryotes Micromonas.</title>
        <authorList>
            <person name="Worden A.Z."/>
            <person name="Lee J.H."/>
            <person name="Mock T."/>
            <person name="Rouze P."/>
            <person name="Simmons M.P."/>
            <person name="Aerts A.L."/>
            <person name="Allen A.E."/>
            <person name="Cuvelier M.L."/>
            <person name="Derelle E."/>
            <person name="Everett M.V."/>
            <person name="Foulon E."/>
            <person name="Grimwood J."/>
            <person name="Gundlach H."/>
            <person name="Henrissat B."/>
            <person name="Napoli C."/>
            <person name="McDonald S.M."/>
            <person name="Parker M.S."/>
            <person name="Rombauts S."/>
            <person name="Salamov A."/>
            <person name="Von Dassow P."/>
            <person name="Badger J.H."/>
            <person name="Coutinho P.M."/>
            <person name="Demir E."/>
            <person name="Dubchak I."/>
            <person name="Gentemann C."/>
            <person name="Eikrem W."/>
            <person name="Gready J.E."/>
            <person name="John U."/>
            <person name="Lanier W."/>
            <person name="Lindquist E.A."/>
            <person name="Lucas S."/>
            <person name="Mayer K.F."/>
            <person name="Moreau H."/>
            <person name="Not F."/>
            <person name="Otillar R."/>
            <person name="Panaud O."/>
            <person name="Pangilinan J."/>
            <person name="Paulsen I."/>
            <person name="Piegu B."/>
            <person name="Poliakov A."/>
            <person name="Robbens S."/>
            <person name="Schmutz J."/>
            <person name="Toulza E."/>
            <person name="Wyss T."/>
            <person name="Zelensky A."/>
            <person name="Zhou K."/>
            <person name="Armbrust E.V."/>
            <person name="Bhattacharya D."/>
            <person name="Goodenough U.W."/>
            <person name="Van de Peer Y."/>
            <person name="Grigoriev I.V."/>
        </authorList>
    </citation>
    <scope>NUCLEOTIDE SEQUENCE [LARGE SCALE GENOMIC DNA]</scope>
    <source>
        <strain evidence="11 12">CCMP1545</strain>
    </source>
</reference>
<name>C1MUF7_MICPC</name>
<protein>
    <submittedName>
        <fullName evidence="11">Ferredoxin, chloroplast</fullName>
    </submittedName>
</protein>
<evidence type="ECO:0000256" key="2">
    <source>
        <dbReference type="ARBA" id="ARBA00022448"/>
    </source>
</evidence>
<keyword evidence="5" id="KW-0249">Electron transport</keyword>
<dbReference type="OrthoDB" id="1885901at2759"/>
<dbReference type="PANTHER" id="PTHR43112">
    <property type="entry name" value="FERREDOXIN"/>
    <property type="match status" value="1"/>
</dbReference>
<evidence type="ECO:0000256" key="9">
    <source>
        <dbReference type="SAM" id="MobiDB-lite"/>
    </source>
</evidence>
<evidence type="ECO:0000256" key="3">
    <source>
        <dbReference type="ARBA" id="ARBA00022714"/>
    </source>
</evidence>
<dbReference type="EMBL" id="GG663740">
    <property type="protein sequence ID" value="EEH56320.1"/>
    <property type="molecule type" value="Genomic_DNA"/>
</dbReference>
<keyword evidence="3" id="KW-0001">2Fe-2S</keyword>
<keyword evidence="12" id="KW-1185">Reference proteome</keyword>
<feature type="domain" description="2Fe-2S ferredoxin-type" evidence="10">
    <location>
        <begin position="251"/>
        <end position="344"/>
    </location>
</feature>
<evidence type="ECO:0000256" key="8">
    <source>
        <dbReference type="ARBA" id="ARBA00034078"/>
    </source>
</evidence>
<dbReference type="KEGG" id="mpp:MICPUCDRAFT_58790"/>
<dbReference type="GO" id="GO:0051537">
    <property type="term" value="F:2 iron, 2 sulfur cluster binding"/>
    <property type="evidence" value="ECO:0007669"/>
    <property type="project" value="UniProtKB-KW"/>
</dbReference>
<evidence type="ECO:0000256" key="6">
    <source>
        <dbReference type="ARBA" id="ARBA00023004"/>
    </source>
</evidence>
<proteinExistence type="inferred from homology"/>
<gene>
    <name evidence="11" type="primary">PETF2</name>
    <name evidence="11" type="ORF">MICPUCDRAFT_58790</name>
</gene>
<dbReference type="eggNOG" id="ENOG502RXRY">
    <property type="taxonomic scope" value="Eukaryota"/>
</dbReference>
<dbReference type="OMA" id="WELPNAC"/>
<dbReference type="InterPro" id="IPR001041">
    <property type="entry name" value="2Fe-2S_ferredoxin-type"/>
</dbReference>
<comment type="cofactor">
    <cofactor evidence="8">
        <name>[2Fe-2S] cluster</name>
        <dbReference type="ChEBI" id="CHEBI:190135"/>
    </cofactor>
</comment>
<dbReference type="RefSeq" id="XP_003059188.1">
    <property type="nucleotide sequence ID" value="XM_003059142.1"/>
</dbReference>
<sequence>MHRTITSASCSSAASTAGRACAAARGVATRARARASSFTSRIFSHGARVSKNATTISTRPRAASDDGEASGGAEVSLMSKAEGLLEKVGLSLGPIGMTLGESKAKLEASVDDDFDDDDVENDENDVVAKGGEMLDNAGLSLGPIGMTLGGAKAKAKAKAAGVGPDASAGTGASAKPKSIAPLTTAEWRAKNVNPDGTVDLFVEDHYNVASRVAGGVEGLSQGGGSSDNNLVNVENIAWSGLPSDAVDGARHRVAVTDHVTGEVLELDVPENRYVLFEAEQEGWELPNACRMGCCTKCAVRVTKGKLEQREALGLSRRYRDEGYALLCVSTVVAGPVECVTQDEEEIYQKQFGEVFNELAADKRSKAVVRDDFALEIADMDE</sequence>
<dbReference type="PANTHER" id="PTHR43112:SF10">
    <property type="entry name" value="FERREDOXIN C 2, CHLOROPLASTIC"/>
    <property type="match status" value="1"/>
</dbReference>
<keyword evidence="2" id="KW-0813">Transport</keyword>
<evidence type="ECO:0000256" key="1">
    <source>
        <dbReference type="ARBA" id="ARBA00007874"/>
    </source>
</evidence>
<dbReference type="InterPro" id="IPR036010">
    <property type="entry name" value="2Fe-2S_ferredoxin-like_sf"/>
</dbReference>
<evidence type="ECO:0000259" key="10">
    <source>
        <dbReference type="PROSITE" id="PS51085"/>
    </source>
</evidence>
<dbReference type="AlphaFoldDB" id="C1MUF7"/>
<accession>C1MUF7</accession>
<evidence type="ECO:0000313" key="11">
    <source>
        <dbReference type="EMBL" id="EEH56320.1"/>
    </source>
</evidence>
<evidence type="ECO:0000256" key="4">
    <source>
        <dbReference type="ARBA" id="ARBA00022723"/>
    </source>
</evidence>
<feature type="region of interest" description="Disordered" evidence="9">
    <location>
        <begin position="51"/>
        <end position="74"/>
    </location>
</feature>
<dbReference type="SUPFAM" id="SSF54292">
    <property type="entry name" value="2Fe-2S ferredoxin-like"/>
    <property type="match status" value="1"/>
</dbReference>
<dbReference type="GeneID" id="9684928"/>
<dbReference type="CDD" id="cd00207">
    <property type="entry name" value="fer2"/>
    <property type="match status" value="1"/>
</dbReference>
<dbReference type="Gene3D" id="3.10.20.30">
    <property type="match status" value="1"/>
</dbReference>
<keyword evidence="7" id="KW-0411">Iron-sulfur</keyword>
<evidence type="ECO:0000256" key="7">
    <source>
        <dbReference type="ARBA" id="ARBA00023014"/>
    </source>
</evidence>
<dbReference type="GO" id="GO:0046872">
    <property type="term" value="F:metal ion binding"/>
    <property type="evidence" value="ECO:0007669"/>
    <property type="project" value="UniProtKB-KW"/>
</dbReference>
<evidence type="ECO:0000256" key="5">
    <source>
        <dbReference type="ARBA" id="ARBA00022982"/>
    </source>
</evidence>
<dbReference type="Proteomes" id="UP000001876">
    <property type="component" value="Unassembled WGS sequence"/>
</dbReference>
<organism evidence="12">
    <name type="scientific">Micromonas pusilla (strain CCMP1545)</name>
    <name type="common">Picoplanktonic green alga</name>
    <dbReference type="NCBI Taxonomy" id="564608"/>
    <lineage>
        <taxon>Eukaryota</taxon>
        <taxon>Viridiplantae</taxon>
        <taxon>Chlorophyta</taxon>
        <taxon>Mamiellophyceae</taxon>
        <taxon>Mamiellales</taxon>
        <taxon>Mamiellaceae</taxon>
        <taxon>Micromonas</taxon>
    </lineage>
</organism>
<dbReference type="Pfam" id="PF00111">
    <property type="entry name" value="Fer2"/>
    <property type="match status" value="1"/>
</dbReference>
<dbReference type="STRING" id="564608.C1MUF7"/>
<comment type="similarity">
    <text evidence="1">Belongs to the 2Fe2S plant-type ferredoxin family.</text>
</comment>
<dbReference type="PROSITE" id="PS51085">
    <property type="entry name" value="2FE2S_FER_2"/>
    <property type="match status" value="1"/>
</dbReference>
<dbReference type="InterPro" id="IPR012675">
    <property type="entry name" value="Beta-grasp_dom_sf"/>
</dbReference>
<keyword evidence="4" id="KW-0479">Metal-binding</keyword>